<gene>
    <name evidence="2" type="primary">LOC110734288</name>
</gene>
<proteinExistence type="predicted"/>
<dbReference type="OMA" id="HWSHESA"/>
<feature type="transmembrane region" description="Helical" evidence="1">
    <location>
        <begin position="136"/>
        <end position="156"/>
    </location>
</feature>
<dbReference type="KEGG" id="cqi:110734288"/>
<dbReference type="RefSeq" id="XP_021770062.1">
    <property type="nucleotide sequence ID" value="XM_021914370.1"/>
</dbReference>
<sequence>MASEGPRSAALLLLVINLVLYFIIMLISSWAVNHAIEKTHESASVLQTPARIFPIYFPMGNMSTGFFIIFSLLIGVIGITTSVLGMLNVMQWTVASLYAAATSSLGTFALTILAMGLACKEIDIGYTGANLRTLEVIMIIVSGTQLLCTGAINVAADNAAAATRRMLGGRV</sequence>
<keyword evidence="1" id="KW-0812">Transmembrane</keyword>
<name>A0A803LF37_CHEQI</name>
<dbReference type="PANTHER" id="PTHR33294">
    <property type="entry name" value="AWPM-19-LIKE FAMILY PROTEIN"/>
    <property type="match status" value="1"/>
</dbReference>
<dbReference type="PANTHER" id="PTHR33294:SF3">
    <property type="entry name" value="AWPM-19-LIKE FAMILY PROTEIN"/>
    <property type="match status" value="1"/>
</dbReference>
<keyword evidence="1" id="KW-0472">Membrane</keyword>
<organism evidence="2 3">
    <name type="scientific">Chenopodium quinoa</name>
    <name type="common">Quinoa</name>
    <dbReference type="NCBI Taxonomy" id="63459"/>
    <lineage>
        <taxon>Eukaryota</taxon>
        <taxon>Viridiplantae</taxon>
        <taxon>Streptophyta</taxon>
        <taxon>Embryophyta</taxon>
        <taxon>Tracheophyta</taxon>
        <taxon>Spermatophyta</taxon>
        <taxon>Magnoliopsida</taxon>
        <taxon>eudicotyledons</taxon>
        <taxon>Gunneridae</taxon>
        <taxon>Pentapetalae</taxon>
        <taxon>Caryophyllales</taxon>
        <taxon>Chenopodiaceae</taxon>
        <taxon>Chenopodioideae</taxon>
        <taxon>Atripliceae</taxon>
        <taxon>Chenopodium</taxon>
    </lineage>
</organism>
<dbReference type="Proteomes" id="UP000596660">
    <property type="component" value="Unplaced"/>
</dbReference>
<feature type="transmembrane region" description="Helical" evidence="1">
    <location>
        <begin position="94"/>
        <end position="116"/>
    </location>
</feature>
<dbReference type="Gramene" id="AUR62011793-RA">
    <property type="protein sequence ID" value="AUR62011793-RA:cds"/>
    <property type="gene ID" value="AUR62011793"/>
</dbReference>
<evidence type="ECO:0000313" key="3">
    <source>
        <dbReference type="Proteomes" id="UP000596660"/>
    </source>
</evidence>
<protein>
    <submittedName>
        <fullName evidence="2">Uncharacterized protein</fullName>
    </submittedName>
</protein>
<dbReference type="InterPro" id="IPR008390">
    <property type="entry name" value="AWPM-19"/>
</dbReference>
<evidence type="ECO:0000313" key="2">
    <source>
        <dbReference type="EnsemblPlants" id="AUR62011793-RA:cds"/>
    </source>
</evidence>
<dbReference type="GeneID" id="110734288"/>
<dbReference type="AlphaFoldDB" id="A0A803LF37"/>
<feature type="transmembrane region" description="Helical" evidence="1">
    <location>
        <begin position="66"/>
        <end position="87"/>
    </location>
</feature>
<keyword evidence="3" id="KW-1185">Reference proteome</keyword>
<evidence type="ECO:0000256" key="1">
    <source>
        <dbReference type="SAM" id="Phobius"/>
    </source>
</evidence>
<dbReference type="EnsemblPlants" id="AUR62011793-RA">
    <property type="protein sequence ID" value="AUR62011793-RA:cds"/>
    <property type="gene ID" value="AUR62011793"/>
</dbReference>
<keyword evidence="1" id="KW-1133">Transmembrane helix</keyword>
<reference evidence="2" key="2">
    <citation type="submission" date="2021-03" db="UniProtKB">
        <authorList>
            <consortium name="EnsemblPlants"/>
        </authorList>
    </citation>
    <scope>IDENTIFICATION</scope>
</reference>
<reference evidence="2" key="1">
    <citation type="journal article" date="2017" name="Nature">
        <title>The genome of Chenopodium quinoa.</title>
        <authorList>
            <person name="Jarvis D.E."/>
            <person name="Ho Y.S."/>
            <person name="Lightfoot D.J."/>
            <person name="Schmoeckel S.M."/>
            <person name="Li B."/>
            <person name="Borm T.J.A."/>
            <person name="Ohyanagi H."/>
            <person name="Mineta K."/>
            <person name="Michell C.T."/>
            <person name="Saber N."/>
            <person name="Kharbatia N.M."/>
            <person name="Rupper R.R."/>
            <person name="Sharp A.R."/>
            <person name="Dally N."/>
            <person name="Boughton B.A."/>
            <person name="Woo Y.H."/>
            <person name="Gao G."/>
            <person name="Schijlen E.G.W.M."/>
            <person name="Guo X."/>
            <person name="Momin A.A."/>
            <person name="Negrao S."/>
            <person name="Al-Babili S."/>
            <person name="Gehring C."/>
            <person name="Roessner U."/>
            <person name="Jung C."/>
            <person name="Murphy K."/>
            <person name="Arold S.T."/>
            <person name="Gojobori T."/>
            <person name="van der Linden C.G."/>
            <person name="van Loo E.N."/>
            <person name="Jellen E.N."/>
            <person name="Maughan P.J."/>
            <person name="Tester M."/>
        </authorList>
    </citation>
    <scope>NUCLEOTIDE SEQUENCE [LARGE SCALE GENOMIC DNA]</scope>
    <source>
        <strain evidence="2">cv. PI 614886</strain>
    </source>
</reference>
<dbReference type="OrthoDB" id="779714at2759"/>
<feature type="transmembrane region" description="Helical" evidence="1">
    <location>
        <begin position="12"/>
        <end position="32"/>
    </location>
</feature>
<dbReference type="Pfam" id="PF05512">
    <property type="entry name" value="AWPM-19"/>
    <property type="match status" value="1"/>
</dbReference>
<accession>A0A803LF37</accession>